<reference evidence="2" key="1">
    <citation type="submission" date="2021-10" db="EMBL/GenBank/DDBJ databases">
        <title>Streptomonospora sp. nov., isolated from mangrove soil.</title>
        <authorList>
            <person name="Chen X."/>
            <person name="Ge X."/>
            <person name="Liu W."/>
        </authorList>
    </citation>
    <scope>NUCLEOTIDE SEQUENCE</scope>
    <source>
        <strain evidence="2">S1-112</strain>
    </source>
</reference>
<protein>
    <submittedName>
        <fullName evidence="2">Dihydrofolate reductase family protein</fullName>
    </submittedName>
</protein>
<dbReference type="Gene3D" id="3.40.430.10">
    <property type="entry name" value="Dihydrofolate Reductase, subunit A"/>
    <property type="match status" value="1"/>
</dbReference>
<dbReference type="RefSeq" id="WP_270071484.1">
    <property type="nucleotide sequence ID" value="NZ_JAJAQC010000009.1"/>
</dbReference>
<feature type="domain" description="Bacterial bifunctional deaminase-reductase C-terminal" evidence="1">
    <location>
        <begin position="3"/>
        <end position="175"/>
    </location>
</feature>
<dbReference type="GO" id="GO:0008703">
    <property type="term" value="F:5-amino-6-(5-phosphoribosylamino)uracil reductase activity"/>
    <property type="evidence" value="ECO:0007669"/>
    <property type="project" value="InterPro"/>
</dbReference>
<accession>A0A9X3NLF3</accession>
<dbReference type="EMBL" id="JAJAQC010000009">
    <property type="protein sequence ID" value="MDA0564196.1"/>
    <property type="molecule type" value="Genomic_DNA"/>
</dbReference>
<comment type="caution">
    <text evidence="2">The sequence shown here is derived from an EMBL/GenBank/DDBJ whole genome shotgun (WGS) entry which is preliminary data.</text>
</comment>
<dbReference type="PANTHER" id="PTHR38011:SF12">
    <property type="entry name" value="BIFUNCTIONAL DEAMINASE-REDUCTASE DOMAIN PROTEIN"/>
    <property type="match status" value="1"/>
</dbReference>
<dbReference type="SUPFAM" id="SSF53597">
    <property type="entry name" value="Dihydrofolate reductase-like"/>
    <property type="match status" value="1"/>
</dbReference>
<evidence type="ECO:0000313" key="3">
    <source>
        <dbReference type="Proteomes" id="UP001140076"/>
    </source>
</evidence>
<dbReference type="PANTHER" id="PTHR38011">
    <property type="entry name" value="DIHYDROFOLATE REDUCTASE FAMILY PROTEIN (AFU_ORTHOLOGUE AFUA_8G06820)"/>
    <property type="match status" value="1"/>
</dbReference>
<keyword evidence="3" id="KW-1185">Reference proteome</keyword>
<gene>
    <name evidence="2" type="ORF">LG943_07625</name>
</gene>
<evidence type="ECO:0000313" key="2">
    <source>
        <dbReference type="EMBL" id="MDA0564196.1"/>
    </source>
</evidence>
<evidence type="ECO:0000259" key="1">
    <source>
        <dbReference type="Pfam" id="PF01872"/>
    </source>
</evidence>
<dbReference type="InterPro" id="IPR050765">
    <property type="entry name" value="Riboflavin_Biosynth_HTPR"/>
</dbReference>
<proteinExistence type="predicted"/>
<sequence>MSKVVCDVAVSVDGYVAGPNQSRENPLGEGAGEDLHAWMFQTPDENRAEVDAITSAGAYVMGRNMFGPVRGDWDEDWRGWWGEEPPYHAPVFVLTHYPRDPVEMRGGTTFTFVTEGAEAALERARAVAGDRPVAVCGGAATINQYLAAGLLDELRLHIAPVVLGAGERLFAGLSGVALEQVSGRSASLVTHITYRPRR</sequence>
<name>A0A9X3NLF3_9ACTN</name>
<dbReference type="GO" id="GO:0009231">
    <property type="term" value="P:riboflavin biosynthetic process"/>
    <property type="evidence" value="ECO:0007669"/>
    <property type="project" value="InterPro"/>
</dbReference>
<dbReference type="Proteomes" id="UP001140076">
    <property type="component" value="Unassembled WGS sequence"/>
</dbReference>
<dbReference type="AlphaFoldDB" id="A0A9X3NLF3"/>
<dbReference type="InterPro" id="IPR024072">
    <property type="entry name" value="DHFR-like_dom_sf"/>
</dbReference>
<dbReference type="Pfam" id="PF01872">
    <property type="entry name" value="RibD_C"/>
    <property type="match status" value="1"/>
</dbReference>
<organism evidence="2 3">
    <name type="scientific">Streptomonospora mangrovi</name>
    <dbReference type="NCBI Taxonomy" id="2883123"/>
    <lineage>
        <taxon>Bacteria</taxon>
        <taxon>Bacillati</taxon>
        <taxon>Actinomycetota</taxon>
        <taxon>Actinomycetes</taxon>
        <taxon>Streptosporangiales</taxon>
        <taxon>Nocardiopsidaceae</taxon>
        <taxon>Streptomonospora</taxon>
    </lineage>
</organism>
<dbReference type="InterPro" id="IPR002734">
    <property type="entry name" value="RibDG_C"/>
</dbReference>